<organism evidence="3 4">
    <name type="scientific">Streptomyces inusitatus</name>
    <dbReference type="NCBI Taxonomy" id="68221"/>
    <lineage>
        <taxon>Bacteria</taxon>
        <taxon>Bacillati</taxon>
        <taxon>Actinomycetota</taxon>
        <taxon>Actinomycetes</taxon>
        <taxon>Kitasatosporales</taxon>
        <taxon>Streptomycetaceae</taxon>
        <taxon>Streptomyces</taxon>
    </lineage>
</organism>
<dbReference type="AlphaFoldDB" id="A0A918QL31"/>
<name>A0A918QL31_9ACTN</name>
<dbReference type="InterPro" id="IPR053147">
    <property type="entry name" value="Hsp_HslJ-like"/>
</dbReference>
<gene>
    <name evidence="3" type="ORF">GCM10010387_58210</name>
</gene>
<dbReference type="PANTHER" id="PTHR35535:SF2">
    <property type="entry name" value="DUF306 DOMAIN-CONTAINING PROTEIN"/>
    <property type="match status" value="1"/>
</dbReference>
<keyword evidence="3" id="KW-0449">Lipoprotein</keyword>
<dbReference type="InterPro" id="IPR005184">
    <property type="entry name" value="DUF306_Meta_HslJ"/>
</dbReference>
<feature type="signal peptide" evidence="1">
    <location>
        <begin position="1"/>
        <end position="18"/>
    </location>
</feature>
<dbReference type="EMBL" id="BMWG01000025">
    <property type="protein sequence ID" value="GGZ56568.1"/>
    <property type="molecule type" value="Genomic_DNA"/>
</dbReference>
<protein>
    <submittedName>
        <fullName evidence="3">Lipoprotein</fullName>
    </submittedName>
</protein>
<dbReference type="Proteomes" id="UP000630936">
    <property type="component" value="Unassembled WGS sequence"/>
</dbReference>
<keyword evidence="1" id="KW-0732">Signal</keyword>
<evidence type="ECO:0000313" key="4">
    <source>
        <dbReference type="Proteomes" id="UP000630936"/>
    </source>
</evidence>
<feature type="domain" description="DUF306" evidence="2">
    <location>
        <begin position="45"/>
        <end position="150"/>
    </location>
</feature>
<dbReference type="Pfam" id="PF03724">
    <property type="entry name" value="META"/>
    <property type="match status" value="2"/>
</dbReference>
<evidence type="ECO:0000313" key="3">
    <source>
        <dbReference type="EMBL" id="GGZ56568.1"/>
    </source>
</evidence>
<evidence type="ECO:0000259" key="2">
    <source>
        <dbReference type="Pfam" id="PF03724"/>
    </source>
</evidence>
<feature type="domain" description="DUF306" evidence="2">
    <location>
        <begin position="157"/>
        <end position="266"/>
    </location>
</feature>
<proteinExistence type="predicted"/>
<dbReference type="InterPro" id="IPR038670">
    <property type="entry name" value="HslJ-like_sf"/>
</dbReference>
<feature type="chain" id="PRO_5039570006" evidence="1">
    <location>
        <begin position="19"/>
        <end position="272"/>
    </location>
</feature>
<dbReference type="RefSeq" id="WP_190126238.1">
    <property type="nucleotide sequence ID" value="NZ_BMWG01000025.1"/>
</dbReference>
<accession>A0A918QL31</accession>
<dbReference type="Gene3D" id="2.40.128.270">
    <property type="match status" value="2"/>
</dbReference>
<sequence length="272" mass="27930">MRNELSVPLTVLALLALAACGSGSSEDGSDSGSGSAKAAGAPDLPLTGVHWSFDSITVDGKKTTAPAGAHVEITEKGRAQGSYGCNRFGATAKLDGDTVTLGPSEMHLVGCGPETDRFETNAQRVFTGRLKAQLAGKKLTLTTAGGDTVALTSQDPAPLIGTTWTVDSLLTGDVAESLPAGTEKSAHLTFTKDGKVRGNLGCNNFSAPAKVTGSKITLGRITATRMMCAGTAGQVEAHLLAVLDKEVTYHLLHRGLTLTGPADKRLSAVADR</sequence>
<dbReference type="PANTHER" id="PTHR35535">
    <property type="entry name" value="HEAT SHOCK PROTEIN HSLJ"/>
    <property type="match status" value="1"/>
</dbReference>
<reference evidence="3" key="2">
    <citation type="submission" date="2020-09" db="EMBL/GenBank/DDBJ databases">
        <authorList>
            <person name="Sun Q."/>
            <person name="Ohkuma M."/>
        </authorList>
    </citation>
    <scope>NUCLEOTIDE SEQUENCE</scope>
    <source>
        <strain evidence="3">JCM 4988</strain>
    </source>
</reference>
<evidence type="ECO:0000256" key="1">
    <source>
        <dbReference type="SAM" id="SignalP"/>
    </source>
</evidence>
<reference evidence="3" key="1">
    <citation type="journal article" date="2014" name="Int. J. Syst. Evol. Microbiol.">
        <title>Complete genome sequence of Corynebacterium casei LMG S-19264T (=DSM 44701T), isolated from a smear-ripened cheese.</title>
        <authorList>
            <consortium name="US DOE Joint Genome Institute (JGI-PGF)"/>
            <person name="Walter F."/>
            <person name="Albersmeier A."/>
            <person name="Kalinowski J."/>
            <person name="Ruckert C."/>
        </authorList>
    </citation>
    <scope>NUCLEOTIDE SEQUENCE</scope>
    <source>
        <strain evidence="3">JCM 4988</strain>
    </source>
</reference>
<keyword evidence="4" id="KW-1185">Reference proteome</keyword>
<dbReference type="PROSITE" id="PS51257">
    <property type="entry name" value="PROKAR_LIPOPROTEIN"/>
    <property type="match status" value="1"/>
</dbReference>
<comment type="caution">
    <text evidence="3">The sequence shown here is derived from an EMBL/GenBank/DDBJ whole genome shotgun (WGS) entry which is preliminary data.</text>
</comment>